<gene>
    <name evidence="1" type="ORF">EYZ11_004829</name>
</gene>
<dbReference type="InterPro" id="IPR015421">
    <property type="entry name" value="PyrdxlP-dep_Trfase_major"/>
</dbReference>
<reference evidence="1 2" key="1">
    <citation type="submission" date="2019-03" db="EMBL/GenBank/DDBJ databases">
        <title>The genome sequence of a newly discovered highly antifungal drug resistant Aspergillus species, Aspergillus tanneri NIH 1004.</title>
        <authorList>
            <person name="Mounaud S."/>
            <person name="Singh I."/>
            <person name="Joardar V."/>
            <person name="Pakala S."/>
            <person name="Pakala S."/>
            <person name="Venepally P."/>
            <person name="Hoover J."/>
            <person name="Nierman W."/>
            <person name="Chung J."/>
            <person name="Losada L."/>
        </authorList>
    </citation>
    <scope>NUCLEOTIDE SEQUENCE [LARGE SCALE GENOMIC DNA]</scope>
    <source>
        <strain evidence="1 2">NIH1004</strain>
    </source>
</reference>
<name>A0A4S3JLW3_9EURO</name>
<evidence type="ECO:0000313" key="1">
    <source>
        <dbReference type="EMBL" id="THC95707.1"/>
    </source>
</evidence>
<keyword evidence="2" id="KW-1185">Reference proteome</keyword>
<dbReference type="VEuPathDB" id="FungiDB:EYZ11_004829"/>
<dbReference type="InterPro" id="IPR015422">
    <property type="entry name" value="PyrdxlP-dep_Trfase_small"/>
</dbReference>
<comment type="caution">
    <text evidence="1">The sequence shown here is derived from an EMBL/GenBank/DDBJ whole genome shotgun (WGS) entry which is preliminary data.</text>
</comment>
<dbReference type="Gene3D" id="3.90.1150.10">
    <property type="entry name" value="Aspartate Aminotransferase, domain 1"/>
    <property type="match status" value="1"/>
</dbReference>
<sequence length="69" mass="7926">MANRTIRNNLINYSRNIICTTARSFLTLGAIKACYSLVPSKEGDKWRERLQKLNRSSRIGQLSVYGYSQ</sequence>
<evidence type="ECO:0000313" key="2">
    <source>
        <dbReference type="Proteomes" id="UP000308092"/>
    </source>
</evidence>
<organism evidence="1 2">
    <name type="scientific">Aspergillus tanneri</name>
    <dbReference type="NCBI Taxonomy" id="1220188"/>
    <lineage>
        <taxon>Eukaryota</taxon>
        <taxon>Fungi</taxon>
        <taxon>Dikarya</taxon>
        <taxon>Ascomycota</taxon>
        <taxon>Pezizomycotina</taxon>
        <taxon>Eurotiomycetes</taxon>
        <taxon>Eurotiomycetidae</taxon>
        <taxon>Eurotiales</taxon>
        <taxon>Aspergillaceae</taxon>
        <taxon>Aspergillus</taxon>
        <taxon>Aspergillus subgen. Circumdati</taxon>
    </lineage>
</organism>
<protein>
    <submittedName>
        <fullName evidence="1">Uncharacterized protein</fullName>
    </submittedName>
</protein>
<dbReference type="Proteomes" id="UP000308092">
    <property type="component" value="Unassembled WGS sequence"/>
</dbReference>
<proteinExistence type="predicted"/>
<accession>A0A4S3JLW3</accession>
<dbReference type="AlphaFoldDB" id="A0A4S3JLW3"/>
<dbReference type="EMBL" id="SOSA01000146">
    <property type="protein sequence ID" value="THC95707.1"/>
    <property type="molecule type" value="Genomic_DNA"/>
</dbReference>
<dbReference type="Gene3D" id="3.40.640.10">
    <property type="entry name" value="Type I PLP-dependent aspartate aminotransferase-like (Major domain)"/>
    <property type="match status" value="1"/>
</dbReference>